<comment type="caution">
    <text evidence="1">The sequence shown here is derived from an EMBL/GenBank/DDBJ whole genome shotgun (WGS) entry which is preliminary data.</text>
</comment>
<proteinExistence type="predicted"/>
<accession>A0AAV2A167</accession>
<evidence type="ECO:0000313" key="1">
    <source>
        <dbReference type="EMBL" id="CAL1277341.1"/>
    </source>
</evidence>
<protein>
    <submittedName>
        <fullName evidence="1">Uncharacterized protein</fullName>
    </submittedName>
</protein>
<dbReference type="AlphaFoldDB" id="A0AAV2A167"/>
<evidence type="ECO:0000313" key="2">
    <source>
        <dbReference type="Proteomes" id="UP001497382"/>
    </source>
</evidence>
<sequence length="128" mass="14712">MDAKNKQFVPSLRHTLEVIWIPYMDEVCFEFGANPNFWKNGIQRSKTVYLVPFWIVYALSVSSARTSSMARSSERYPFSLGKSFQNFQEGARNLMPISEKNNSSSIVTKFEVFIKILKSQLIFAATII</sequence>
<keyword evidence="2" id="KW-1185">Reference proteome</keyword>
<gene>
    <name evidence="1" type="ORF">LARSCL_LOCUS9174</name>
</gene>
<name>A0AAV2A167_9ARAC</name>
<organism evidence="1 2">
    <name type="scientific">Larinioides sclopetarius</name>
    <dbReference type="NCBI Taxonomy" id="280406"/>
    <lineage>
        <taxon>Eukaryota</taxon>
        <taxon>Metazoa</taxon>
        <taxon>Ecdysozoa</taxon>
        <taxon>Arthropoda</taxon>
        <taxon>Chelicerata</taxon>
        <taxon>Arachnida</taxon>
        <taxon>Araneae</taxon>
        <taxon>Araneomorphae</taxon>
        <taxon>Entelegynae</taxon>
        <taxon>Araneoidea</taxon>
        <taxon>Araneidae</taxon>
        <taxon>Larinioides</taxon>
    </lineage>
</organism>
<reference evidence="1 2" key="1">
    <citation type="submission" date="2024-04" db="EMBL/GenBank/DDBJ databases">
        <authorList>
            <person name="Rising A."/>
            <person name="Reimegard J."/>
            <person name="Sonavane S."/>
            <person name="Akerstrom W."/>
            <person name="Nylinder S."/>
            <person name="Hedman E."/>
            <person name="Kallberg Y."/>
        </authorList>
    </citation>
    <scope>NUCLEOTIDE SEQUENCE [LARGE SCALE GENOMIC DNA]</scope>
</reference>
<dbReference type="EMBL" id="CAXIEN010000101">
    <property type="protein sequence ID" value="CAL1277341.1"/>
    <property type="molecule type" value="Genomic_DNA"/>
</dbReference>
<dbReference type="Proteomes" id="UP001497382">
    <property type="component" value="Unassembled WGS sequence"/>
</dbReference>